<organism evidence="1 2">
    <name type="scientific">Paenimyroides baculatum</name>
    <dbReference type="NCBI Taxonomy" id="2608000"/>
    <lineage>
        <taxon>Bacteria</taxon>
        <taxon>Pseudomonadati</taxon>
        <taxon>Bacteroidota</taxon>
        <taxon>Flavobacteriia</taxon>
        <taxon>Flavobacteriales</taxon>
        <taxon>Flavobacteriaceae</taxon>
        <taxon>Paenimyroides</taxon>
    </lineage>
</organism>
<dbReference type="AlphaFoldDB" id="A0A5M6CCV0"/>
<dbReference type="RefSeq" id="WP_150014063.1">
    <property type="nucleotide sequence ID" value="NZ_VWSG01000011.1"/>
</dbReference>
<comment type="caution">
    <text evidence="1">The sequence shown here is derived from an EMBL/GenBank/DDBJ whole genome shotgun (WGS) entry which is preliminary data.</text>
</comment>
<accession>A0A5M6CCV0</accession>
<name>A0A5M6CCV0_9FLAO</name>
<sequence length="343" mass="39009">MPTITAPTQNRVLNDANITEIIVEDTTVYSHYQANIFIDNELFDSVVMPKISNQQMVLTFENLLLKYISLSEVQNVFIQRFALIRDLKITIARYAVGSSIGFIQYTLNYKLKYSVLPTVEKYEDKQLAWIAVDADVLLVQPNTTIQLPFFINDPDLIITAEAVKENGTVITSQATTGSISATKTLLLTLPVNVPDDVDAYFFRIKAYNFVIEKKIRVVRNGFYKPKRIRFYNRFGMPVLVELFGKLSTKDEQTYFKYQNEMGYYNTAEIQTDTQVSIDTGHLLDSENAIVNQIASSLKVEIEINGVFIPCVATLKTIPVINENEFINSAVLTFEFNKSPKIKN</sequence>
<keyword evidence="2" id="KW-1185">Reference proteome</keyword>
<gene>
    <name evidence="1" type="ORF">F0460_13345</name>
</gene>
<evidence type="ECO:0000313" key="1">
    <source>
        <dbReference type="EMBL" id="KAA5532823.1"/>
    </source>
</evidence>
<reference evidence="1 2" key="1">
    <citation type="submission" date="2019-09" db="EMBL/GenBank/DDBJ databases">
        <title>Genome sequence and assembly of Flavobacterium sp.</title>
        <authorList>
            <person name="Chhetri G."/>
        </authorList>
    </citation>
    <scope>NUCLEOTIDE SEQUENCE [LARGE SCALE GENOMIC DNA]</scope>
    <source>
        <strain evidence="1 2">SNL9</strain>
    </source>
</reference>
<dbReference type="Proteomes" id="UP000325141">
    <property type="component" value="Unassembled WGS sequence"/>
</dbReference>
<dbReference type="EMBL" id="VWSG01000011">
    <property type="protein sequence ID" value="KAA5532823.1"/>
    <property type="molecule type" value="Genomic_DNA"/>
</dbReference>
<evidence type="ECO:0000313" key="2">
    <source>
        <dbReference type="Proteomes" id="UP000325141"/>
    </source>
</evidence>
<protein>
    <submittedName>
        <fullName evidence="1">Uncharacterized protein</fullName>
    </submittedName>
</protein>
<proteinExistence type="predicted"/>